<dbReference type="Proteomes" id="UP000516480">
    <property type="component" value="Unassembled WGS sequence"/>
</dbReference>
<name>A0A1C6WET2_PLABE</name>
<reference evidence="1" key="1">
    <citation type="submission" date="2016-08" db="EMBL/GenBank/DDBJ databases">
        <authorList>
            <consortium name="Pathogen Informatics"/>
        </authorList>
    </citation>
    <scope>NUCLEOTIDE SEQUENCE</scope>
    <source>
        <strain evidence="1">NK65 ny</strain>
    </source>
</reference>
<proteinExistence type="predicted"/>
<protein>
    <submittedName>
        <fullName evidence="1">Uncharacterized protein</fullName>
    </submittedName>
</protein>
<dbReference type="AlphaFoldDB" id="A0A1C6WET2"/>
<accession>A0A1C6WET2</accession>
<comment type="caution">
    <text evidence="1">The sequence shown here is derived from an EMBL/GenBank/DDBJ whole genome shotgun (WGS) entry which is preliminary data.</text>
</comment>
<organism evidence="1">
    <name type="scientific">Plasmodium berghei</name>
    <dbReference type="NCBI Taxonomy" id="5821"/>
    <lineage>
        <taxon>Eukaryota</taxon>
        <taxon>Sar</taxon>
        <taxon>Alveolata</taxon>
        <taxon>Apicomplexa</taxon>
        <taxon>Aconoidasida</taxon>
        <taxon>Haemosporida</taxon>
        <taxon>Plasmodiidae</taxon>
        <taxon>Plasmodium</taxon>
        <taxon>Plasmodium (Vinckeia)</taxon>
    </lineage>
</organism>
<dbReference type="EMBL" id="FMIE01000199">
    <property type="protein sequence ID" value="SCL85963.1"/>
    <property type="molecule type" value="Genomic_DNA"/>
</dbReference>
<sequence>MENLRGSSNSFDDLVDDVIQYMNQIQDEISNDNQTDDESHNIVTTKKKTSYVYYWAFDGRKYCFKTITIIKESKRRHN</sequence>
<gene>
    <name evidence="1" type="ORF">PBNK65NY_000509300</name>
</gene>
<evidence type="ECO:0000313" key="1">
    <source>
        <dbReference type="EMBL" id="SCL85963.1"/>
    </source>
</evidence>